<dbReference type="RefSeq" id="WP_252212680.1">
    <property type="nucleotide sequence ID" value="NZ_JAVJAN010000007.1"/>
</dbReference>
<comment type="subcellular location">
    <subcellularLocation>
        <location evidence="1">Bacterial flagellum</location>
    </subcellularLocation>
    <subcellularLocation>
        <location evidence="2">Secreted</location>
    </subcellularLocation>
</comment>
<evidence type="ECO:0000256" key="7">
    <source>
        <dbReference type="SAM" id="Coils"/>
    </source>
</evidence>
<evidence type="ECO:0000259" key="10">
    <source>
        <dbReference type="Pfam" id="PF22638"/>
    </source>
</evidence>
<keyword evidence="11" id="KW-0966">Cell projection</keyword>
<organism evidence="11 12">
    <name type="scientific">Clostridium aquiflavi</name>
    <dbReference type="NCBI Taxonomy" id="3073603"/>
    <lineage>
        <taxon>Bacteria</taxon>
        <taxon>Bacillati</taxon>
        <taxon>Bacillota</taxon>
        <taxon>Clostridia</taxon>
        <taxon>Eubacteriales</taxon>
        <taxon>Clostridiaceae</taxon>
        <taxon>Clostridium</taxon>
    </lineage>
</organism>
<keyword evidence="11" id="KW-0282">Flagellum</keyword>
<dbReference type="Pfam" id="PF00460">
    <property type="entry name" value="Flg_bb_rod"/>
    <property type="match status" value="1"/>
</dbReference>
<keyword evidence="12" id="KW-1185">Reference proteome</keyword>
<evidence type="ECO:0000256" key="2">
    <source>
        <dbReference type="ARBA" id="ARBA00004613"/>
    </source>
</evidence>
<name>A0ABU1EDS7_9CLOT</name>
<dbReference type="InterPro" id="IPR002371">
    <property type="entry name" value="FlgK"/>
</dbReference>
<evidence type="ECO:0000259" key="8">
    <source>
        <dbReference type="Pfam" id="PF00460"/>
    </source>
</evidence>
<dbReference type="NCBIfam" id="TIGR02492">
    <property type="entry name" value="flgK_ends"/>
    <property type="match status" value="1"/>
</dbReference>
<dbReference type="Proteomes" id="UP001256646">
    <property type="component" value="Unassembled WGS sequence"/>
</dbReference>
<feature type="coiled-coil region" evidence="7">
    <location>
        <begin position="145"/>
        <end position="172"/>
    </location>
</feature>
<keyword evidence="6" id="KW-0975">Bacterial flagellum</keyword>
<reference evidence="11 12" key="1">
    <citation type="submission" date="2023-09" db="EMBL/GenBank/DDBJ databases">
        <authorList>
            <person name="Zhai L."/>
        </authorList>
    </citation>
    <scope>NUCLEOTIDE SEQUENCE [LARGE SCALE GENOMIC DNA]</scope>
    <source>
        <strain evidence="11 12">5 N-1</strain>
    </source>
</reference>
<dbReference type="PANTHER" id="PTHR30033:SF1">
    <property type="entry name" value="FLAGELLAR HOOK-ASSOCIATED PROTEIN 1"/>
    <property type="match status" value="1"/>
</dbReference>
<dbReference type="SUPFAM" id="SSF64518">
    <property type="entry name" value="Phase 1 flagellin"/>
    <property type="match status" value="1"/>
</dbReference>
<accession>A0ABU1EDS7</accession>
<evidence type="ECO:0000313" key="12">
    <source>
        <dbReference type="Proteomes" id="UP001256646"/>
    </source>
</evidence>
<evidence type="ECO:0000256" key="5">
    <source>
        <dbReference type="ARBA" id="ARBA00022525"/>
    </source>
</evidence>
<evidence type="ECO:0000256" key="4">
    <source>
        <dbReference type="ARBA" id="ARBA00016244"/>
    </source>
</evidence>
<dbReference type="Pfam" id="PF06429">
    <property type="entry name" value="Flg_bbr_C"/>
    <property type="match status" value="1"/>
</dbReference>
<dbReference type="EMBL" id="JAVJAN010000007">
    <property type="protein sequence ID" value="MDR5586542.1"/>
    <property type="molecule type" value="Genomic_DNA"/>
</dbReference>
<dbReference type="PRINTS" id="PR01005">
    <property type="entry name" value="FLGHOOKAP1"/>
</dbReference>
<feature type="domain" description="Flagellar basal body rod protein N-terminal" evidence="8">
    <location>
        <begin position="8"/>
        <end position="37"/>
    </location>
</feature>
<dbReference type="InterPro" id="IPR001444">
    <property type="entry name" value="Flag_bb_rod_N"/>
</dbReference>
<keyword evidence="5" id="KW-0964">Secreted</keyword>
<dbReference type="PANTHER" id="PTHR30033">
    <property type="entry name" value="FLAGELLAR HOOK-ASSOCIATED PROTEIN 1"/>
    <property type="match status" value="1"/>
</dbReference>
<dbReference type="Pfam" id="PF22638">
    <property type="entry name" value="FlgK_D1"/>
    <property type="match status" value="1"/>
</dbReference>
<feature type="domain" description="Flagellar hook-associated protein FlgK helical" evidence="10">
    <location>
        <begin position="104"/>
        <end position="242"/>
    </location>
</feature>
<dbReference type="InterPro" id="IPR010930">
    <property type="entry name" value="Flg_bb/hook_C_dom"/>
</dbReference>
<keyword evidence="7" id="KW-0175">Coiled coil</keyword>
<evidence type="ECO:0000259" key="9">
    <source>
        <dbReference type="Pfam" id="PF06429"/>
    </source>
</evidence>
<keyword evidence="11" id="KW-0969">Cilium</keyword>
<feature type="domain" description="Flagellar basal-body/hook protein C-terminal" evidence="9">
    <location>
        <begin position="580"/>
        <end position="621"/>
    </location>
</feature>
<dbReference type="InterPro" id="IPR053927">
    <property type="entry name" value="FlgK_helical"/>
</dbReference>
<sequence length="625" mass="68617">MAGLFDTFNVGKRGLNVQQGAINTTSHNIANANTVGFSRQRAVATTTRPFGGMSRFDTCTVGQVGTGAEISSIERIRDSFIDFQVRHEKGKLGNYDVQDKFLYSVENIFGEPSDSGIQELLGEFFDSFQELSKKPHDSSTKTIALQKASSLSDALNNTYTQLNKQLGDAQELLQVNIKDVNNYLDQINELNKQIASVCAVGQKPNDLMDARDNLLDELSYKFGITVDRKEKEAIDLKLEGYQNDKNPVNNLVNSSPTDERYTRFSYVKNAEVEKDAAGKVTVKLQYHPLGNLNAKEQTVTIECADETEAKKIAESLTQNRVLTADKDGNVTVREKGAEITPPTIPPTYKYNTKTLKDGETIKQKDLDINTGILQTHKLDVDVNTVDNKHIKGDIAGNQGVQDTIKGYMADLDRIAVGLAYSVNAIQTGSKTPTDKYELIFTNNADVTGLTGVAKNEALEKNISAKNITINKDVLKNVSLLNASSKDEAGEGNGDRALAIASLRTVKMNLSNSKDIKSRDDFFNNTKVNFDDGINMISSAQGSTINAYYKEIINTLGVNAETASRNVSGQGKILKDLEMQRLSTSGVSLDEEMTNLIQFQHAYSANAKIISTVDELLEVVINGLKR</sequence>
<comment type="similarity">
    <text evidence="3">Belongs to the flagella basal body rod proteins family.</text>
</comment>
<comment type="caution">
    <text evidence="11">The sequence shown here is derived from an EMBL/GenBank/DDBJ whole genome shotgun (WGS) entry which is preliminary data.</text>
</comment>
<protein>
    <recommendedName>
        <fullName evidence="4">Flagellar hook-associated protein 1</fullName>
    </recommendedName>
</protein>
<evidence type="ECO:0000256" key="6">
    <source>
        <dbReference type="ARBA" id="ARBA00023143"/>
    </source>
</evidence>
<gene>
    <name evidence="11" type="primary">flgK</name>
    <name evidence="11" type="ORF">RGC78_03595</name>
</gene>
<evidence type="ECO:0000256" key="3">
    <source>
        <dbReference type="ARBA" id="ARBA00009677"/>
    </source>
</evidence>
<evidence type="ECO:0000256" key="1">
    <source>
        <dbReference type="ARBA" id="ARBA00004365"/>
    </source>
</evidence>
<evidence type="ECO:0000313" key="11">
    <source>
        <dbReference type="EMBL" id="MDR5586542.1"/>
    </source>
</evidence>
<proteinExistence type="inferred from homology"/>